<sequence>MSEITSCDPLQQIKLGRMPTCLWRSEASSLHSSRVGLAGCPQNRRCNTMMKRVKLKARTLYFKEFHTMVAPPPPSWPRSWGVLTGGDRAPPYNCMCSCSTLNRQGALRCCEEKAISGANFSVFQT</sequence>
<protein>
    <submittedName>
        <fullName evidence="1">Uncharacterized protein</fullName>
    </submittedName>
</protein>
<proteinExistence type="predicted"/>
<accession>A0A4Z2BM74</accession>
<dbReference type="AlphaFoldDB" id="A0A4Z2BM74"/>
<organism evidence="1 2">
    <name type="scientific">Takifugu bimaculatus</name>
    <dbReference type="NCBI Taxonomy" id="433685"/>
    <lineage>
        <taxon>Eukaryota</taxon>
        <taxon>Metazoa</taxon>
        <taxon>Chordata</taxon>
        <taxon>Craniata</taxon>
        <taxon>Vertebrata</taxon>
        <taxon>Euteleostomi</taxon>
        <taxon>Actinopterygii</taxon>
        <taxon>Neopterygii</taxon>
        <taxon>Teleostei</taxon>
        <taxon>Neoteleostei</taxon>
        <taxon>Acanthomorphata</taxon>
        <taxon>Eupercaria</taxon>
        <taxon>Tetraodontiformes</taxon>
        <taxon>Tetradontoidea</taxon>
        <taxon>Tetraodontidae</taxon>
        <taxon>Takifugu</taxon>
    </lineage>
</organism>
<comment type="caution">
    <text evidence="1">The sequence shown here is derived from an EMBL/GenBank/DDBJ whole genome shotgun (WGS) entry which is preliminary data.</text>
</comment>
<evidence type="ECO:0000313" key="1">
    <source>
        <dbReference type="EMBL" id="TNM93364.1"/>
    </source>
</evidence>
<name>A0A4Z2BM74_9TELE</name>
<gene>
    <name evidence="1" type="ORF">fugu_018766</name>
</gene>
<dbReference type="Proteomes" id="UP000516260">
    <property type="component" value="Chromosome 20"/>
</dbReference>
<keyword evidence="2" id="KW-1185">Reference proteome</keyword>
<evidence type="ECO:0000313" key="2">
    <source>
        <dbReference type="Proteomes" id="UP000516260"/>
    </source>
</evidence>
<dbReference type="EMBL" id="SWLE01000013">
    <property type="protein sequence ID" value="TNM93364.1"/>
    <property type="molecule type" value="Genomic_DNA"/>
</dbReference>
<reference evidence="1 2" key="1">
    <citation type="submission" date="2019-04" db="EMBL/GenBank/DDBJ databases">
        <title>The sequence and de novo assembly of Takifugu bimaculatus genome using PacBio and Hi-C technologies.</title>
        <authorList>
            <person name="Xu P."/>
            <person name="Liu B."/>
            <person name="Zhou Z."/>
        </authorList>
    </citation>
    <scope>NUCLEOTIDE SEQUENCE [LARGE SCALE GENOMIC DNA]</scope>
    <source>
        <strain evidence="1">TB-2018</strain>
        <tissue evidence="1">Muscle</tissue>
    </source>
</reference>